<feature type="domain" description="N-acetyltransferase" evidence="4">
    <location>
        <begin position="196"/>
        <end position="325"/>
    </location>
</feature>
<dbReference type="InterPro" id="IPR000182">
    <property type="entry name" value="GNAT_dom"/>
</dbReference>
<dbReference type="CDD" id="cd04301">
    <property type="entry name" value="NAT_SF"/>
    <property type="match status" value="1"/>
</dbReference>
<dbReference type="Pfam" id="PF00583">
    <property type="entry name" value="Acetyltransf_1"/>
    <property type="match status" value="1"/>
</dbReference>
<organism evidence="5 6">
    <name type="scientific">Desulfovibrio psychrotolerans</name>
    <dbReference type="NCBI Taxonomy" id="415242"/>
    <lineage>
        <taxon>Bacteria</taxon>
        <taxon>Pseudomonadati</taxon>
        <taxon>Thermodesulfobacteriota</taxon>
        <taxon>Desulfovibrionia</taxon>
        <taxon>Desulfovibrionales</taxon>
        <taxon>Desulfovibrionaceae</taxon>
        <taxon>Desulfovibrio</taxon>
    </lineage>
</organism>
<reference evidence="5 6" key="1">
    <citation type="submission" date="2020-05" db="EMBL/GenBank/DDBJ databases">
        <title>Draft genome sequence of Desulfovibrio psychrotolerans JS1T.</title>
        <authorList>
            <person name="Ueno A."/>
            <person name="Tamazawa S."/>
            <person name="Tamamura S."/>
            <person name="Murakami T."/>
            <person name="Kiyama T."/>
            <person name="Inomata H."/>
            <person name="Amano Y."/>
            <person name="Miyakawa K."/>
            <person name="Tamaki H."/>
            <person name="Naganuma T."/>
            <person name="Kaneko K."/>
        </authorList>
    </citation>
    <scope>NUCLEOTIDE SEQUENCE [LARGE SCALE GENOMIC DNA]</scope>
    <source>
        <strain evidence="5 6">JS1</strain>
    </source>
</reference>
<feature type="region of interest" description="Disordered" evidence="3">
    <location>
        <begin position="75"/>
        <end position="110"/>
    </location>
</feature>
<dbReference type="InterPro" id="IPR016181">
    <property type="entry name" value="Acyl_CoA_acyltransferase"/>
</dbReference>
<dbReference type="Proteomes" id="UP000503820">
    <property type="component" value="Unassembled WGS sequence"/>
</dbReference>
<protein>
    <recommendedName>
        <fullName evidence="4">N-acetyltransferase domain-containing protein</fullName>
    </recommendedName>
</protein>
<keyword evidence="1" id="KW-0808">Transferase</keyword>
<dbReference type="Gene3D" id="3.40.630.30">
    <property type="match status" value="1"/>
</dbReference>
<dbReference type="PANTHER" id="PTHR43420:SF12">
    <property type="entry name" value="N-ACETYLTRANSFERASE DOMAIN-CONTAINING PROTEIN"/>
    <property type="match status" value="1"/>
</dbReference>
<dbReference type="PROSITE" id="PS51186">
    <property type="entry name" value="GNAT"/>
    <property type="match status" value="1"/>
</dbReference>
<dbReference type="SUPFAM" id="SSF55729">
    <property type="entry name" value="Acyl-CoA N-acyltransferases (Nat)"/>
    <property type="match status" value="1"/>
</dbReference>
<evidence type="ECO:0000313" key="6">
    <source>
        <dbReference type="Proteomes" id="UP000503820"/>
    </source>
</evidence>
<gene>
    <name evidence="5" type="ORF">DSM19430T_14080</name>
</gene>
<feature type="compositionally biased region" description="Polar residues" evidence="3">
    <location>
        <begin position="92"/>
        <end position="101"/>
    </location>
</feature>
<dbReference type="InterPro" id="IPR056935">
    <property type="entry name" value="Rv0428c-like_C"/>
</dbReference>
<proteinExistence type="predicted"/>
<accession>A0A7J0BUN9</accession>
<evidence type="ECO:0000313" key="5">
    <source>
        <dbReference type="EMBL" id="GFM36724.1"/>
    </source>
</evidence>
<evidence type="ECO:0000259" key="4">
    <source>
        <dbReference type="PROSITE" id="PS51186"/>
    </source>
</evidence>
<sequence length="325" mass="34916">MSLPLPAPSASTEEILALEHASLCAWPALATAAAGPFLLRHANGFTRRANSAVLAFPLPSLSVVSGADCNAAPGLGSDITPGTPPGTAKTEPPQNGLQARVQQKGPHEDAATPILPDALFRDICAWYAARNLPPLFRIPQAADRGLDAALAARGCPVQEVSLVMSRPLHAFAHPQPCPPGTAFGEMPQRQTAPDWQVASLSREEWLNAARHLLTETPLAQATLERMLALHTGHCDFHAIHHGSAIVSCALGVFMEGMYGLYSIRTAESCRRQGCATALVSAMMQHARQLGAHTAWLQVLAANAPAIRLYERFGFVPRYRYWYRSA</sequence>
<dbReference type="Pfam" id="PF24553">
    <property type="entry name" value="Rv0428c_C"/>
    <property type="match status" value="1"/>
</dbReference>
<dbReference type="PANTHER" id="PTHR43420">
    <property type="entry name" value="ACETYLTRANSFERASE"/>
    <property type="match status" value="1"/>
</dbReference>
<keyword evidence="6" id="KW-1185">Reference proteome</keyword>
<dbReference type="GO" id="GO:0016747">
    <property type="term" value="F:acyltransferase activity, transferring groups other than amino-acyl groups"/>
    <property type="evidence" value="ECO:0007669"/>
    <property type="project" value="InterPro"/>
</dbReference>
<dbReference type="RefSeq" id="WP_174409384.1">
    <property type="nucleotide sequence ID" value="NZ_BLVP01000007.1"/>
</dbReference>
<comment type="caution">
    <text evidence="5">The sequence shown here is derived from an EMBL/GenBank/DDBJ whole genome shotgun (WGS) entry which is preliminary data.</text>
</comment>
<name>A0A7J0BUN9_9BACT</name>
<dbReference type="InterPro" id="IPR050680">
    <property type="entry name" value="YpeA/RimI_acetyltransf"/>
</dbReference>
<dbReference type="EMBL" id="BLVP01000007">
    <property type="protein sequence ID" value="GFM36724.1"/>
    <property type="molecule type" value="Genomic_DNA"/>
</dbReference>
<dbReference type="AlphaFoldDB" id="A0A7J0BUN9"/>
<evidence type="ECO:0000256" key="1">
    <source>
        <dbReference type="ARBA" id="ARBA00022679"/>
    </source>
</evidence>
<evidence type="ECO:0000256" key="3">
    <source>
        <dbReference type="SAM" id="MobiDB-lite"/>
    </source>
</evidence>
<evidence type="ECO:0000256" key="2">
    <source>
        <dbReference type="ARBA" id="ARBA00023315"/>
    </source>
</evidence>
<keyword evidence="2" id="KW-0012">Acyltransferase</keyword>